<dbReference type="AlphaFoldDB" id="A0A5J4KEF5"/>
<comment type="caution">
    <text evidence="7">The sequence shown here is derived from an EMBL/GenBank/DDBJ whole genome shotgun (WGS) entry which is preliminary data.</text>
</comment>
<sequence>MQLLVTGLSTIPGFLAIWILQLSDRYFLLAFSSLSQTASYTVAYTLGNLLGPLVITPFSLSWHSALYSIAKKANALELFQKVFRFYGLIALLIVFMVSVLAKEVLEWLFPPAYGMASAIIPLIALANFLYGFFEIFNLGILLRGKLHFNVILLPFAALVNFGCNYLLIPDFGVMGAAFSTLLAYGLLVWLAYIVNQRLYPVPFEIGLCSVGLISGFMLFIVDQLLVLHVNQLSRWFIGIGLTGCYAVCLWFLSKFPARKLNNLIT</sequence>
<evidence type="ECO:0000256" key="6">
    <source>
        <dbReference type="SAM" id="Phobius"/>
    </source>
</evidence>
<keyword evidence="3 6" id="KW-0812">Transmembrane</keyword>
<name>A0A5J4KEF5_9CHLR</name>
<gene>
    <name evidence="7" type="ORF">KDW_00150</name>
</gene>
<proteinExistence type="predicted"/>
<evidence type="ECO:0000256" key="5">
    <source>
        <dbReference type="ARBA" id="ARBA00023136"/>
    </source>
</evidence>
<feature type="transmembrane region" description="Helical" evidence="6">
    <location>
        <begin position="232"/>
        <end position="252"/>
    </location>
</feature>
<keyword evidence="5 6" id="KW-0472">Membrane</keyword>
<organism evidence="7 8">
    <name type="scientific">Dictyobacter vulcani</name>
    <dbReference type="NCBI Taxonomy" id="2607529"/>
    <lineage>
        <taxon>Bacteria</taxon>
        <taxon>Bacillati</taxon>
        <taxon>Chloroflexota</taxon>
        <taxon>Ktedonobacteria</taxon>
        <taxon>Ktedonobacterales</taxon>
        <taxon>Dictyobacteraceae</taxon>
        <taxon>Dictyobacter</taxon>
    </lineage>
</organism>
<dbReference type="GO" id="GO:0005886">
    <property type="term" value="C:plasma membrane"/>
    <property type="evidence" value="ECO:0007669"/>
    <property type="project" value="UniProtKB-SubCell"/>
</dbReference>
<evidence type="ECO:0000256" key="3">
    <source>
        <dbReference type="ARBA" id="ARBA00022692"/>
    </source>
</evidence>
<feature type="transmembrane region" description="Helical" evidence="6">
    <location>
        <begin position="173"/>
        <end position="193"/>
    </location>
</feature>
<feature type="transmembrane region" description="Helical" evidence="6">
    <location>
        <begin position="113"/>
        <end position="136"/>
    </location>
</feature>
<dbReference type="PANTHER" id="PTHR30250">
    <property type="entry name" value="PST FAMILY PREDICTED COLANIC ACID TRANSPORTER"/>
    <property type="match status" value="1"/>
</dbReference>
<evidence type="ECO:0000256" key="2">
    <source>
        <dbReference type="ARBA" id="ARBA00022475"/>
    </source>
</evidence>
<comment type="subcellular location">
    <subcellularLocation>
        <location evidence="1">Cell membrane</location>
        <topology evidence="1">Multi-pass membrane protein</topology>
    </subcellularLocation>
</comment>
<protein>
    <submittedName>
        <fullName evidence="7">Uncharacterized protein</fullName>
    </submittedName>
</protein>
<keyword evidence="8" id="KW-1185">Reference proteome</keyword>
<keyword evidence="4 6" id="KW-1133">Transmembrane helix</keyword>
<feature type="transmembrane region" description="Helical" evidence="6">
    <location>
        <begin position="205"/>
        <end position="226"/>
    </location>
</feature>
<reference evidence="7 8" key="1">
    <citation type="submission" date="2019-10" db="EMBL/GenBank/DDBJ databases">
        <title>Dictyobacter vulcani sp. nov., within the class Ktedonobacteria, isolated from soil of volcanic Mt. Zao.</title>
        <authorList>
            <person name="Zheng Y."/>
            <person name="Wang C.M."/>
            <person name="Sakai Y."/>
            <person name="Abe K."/>
            <person name="Yokota A."/>
            <person name="Yabe S."/>
        </authorList>
    </citation>
    <scope>NUCLEOTIDE SEQUENCE [LARGE SCALE GENOMIC DNA]</scope>
    <source>
        <strain evidence="7 8">W12</strain>
    </source>
</reference>
<evidence type="ECO:0000256" key="1">
    <source>
        <dbReference type="ARBA" id="ARBA00004651"/>
    </source>
</evidence>
<feature type="transmembrane region" description="Helical" evidence="6">
    <location>
        <begin position="83"/>
        <end position="101"/>
    </location>
</feature>
<accession>A0A5J4KEF5</accession>
<evidence type="ECO:0000256" key="4">
    <source>
        <dbReference type="ARBA" id="ARBA00022989"/>
    </source>
</evidence>
<evidence type="ECO:0000313" key="8">
    <source>
        <dbReference type="Proteomes" id="UP000326912"/>
    </source>
</evidence>
<dbReference type="InterPro" id="IPR050833">
    <property type="entry name" value="Poly_Biosynth_Transport"/>
</dbReference>
<dbReference type="Proteomes" id="UP000326912">
    <property type="component" value="Unassembled WGS sequence"/>
</dbReference>
<feature type="transmembrane region" description="Helical" evidence="6">
    <location>
        <begin position="148"/>
        <end position="167"/>
    </location>
</feature>
<evidence type="ECO:0000313" key="7">
    <source>
        <dbReference type="EMBL" id="GER85853.1"/>
    </source>
</evidence>
<feature type="transmembrane region" description="Helical" evidence="6">
    <location>
        <begin position="40"/>
        <end position="62"/>
    </location>
</feature>
<dbReference type="PANTHER" id="PTHR30250:SF11">
    <property type="entry name" value="O-ANTIGEN TRANSPORTER-RELATED"/>
    <property type="match status" value="1"/>
</dbReference>
<keyword evidence="2" id="KW-1003">Cell membrane</keyword>
<dbReference type="EMBL" id="BKZW01000001">
    <property type="protein sequence ID" value="GER85853.1"/>
    <property type="molecule type" value="Genomic_DNA"/>
</dbReference>